<dbReference type="EMBL" id="GL890874">
    <property type="protein sequence ID" value="EGJ32940.1"/>
    <property type="molecule type" value="Genomic_DNA"/>
</dbReference>
<dbReference type="CDD" id="cd02955">
    <property type="entry name" value="SSP411"/>
    <property type="match status" value="1"/>
</dbReference>
<dbReference type="PANTHER" id="PTHR42899:SF1">
    <property type="entry name" value="SPERMATOGENESIS-ASSOCIATED PROTEIN 20"/>
    <property type="match status" value="1"/>
</dbReference>
<feature type="compositionally biased region" description="Low complexity" evidence="1">
    <location>
        <begin position="535"/>
        <end position="550"/>
    </location>
</feature>
<dbReference type="SUPFAM" id="SSF48208">
    <property type="entry name" value="Six-hairpin glycosidases"/>
    <property type="match status" value="1"/>
</dbReference>
<evidence type="ECO:0000256" key="1">
    <source>
        <dbReference type="SAM" id="MobiDB-lite"/>
    </source>
</evidence>
<evidence type="ECO:0000313" key="3">
    <source>
        <dbReference type="EMBL" id="EGJ32940.1"/>
    </source>
</evidence>
<dbReference type="SUPFAM" id="SSF52833">
    <property type="entry name" value="Thioredoxin-like"/>
    <property type="match status" value="1"/>
</dbReference>
<evidence type="ECO:0000313" key="4">
    <source>
        <dbReference type="Proteomes" id="UP000003959"/>
    </source>
</evidence>
<protein>
    <submittedName>
        <fullName evidence="3">Conserved thioredoxin domain protein</fullName>
    </submittedName>
</protein>
<dbReference type="Gene3D" id="3.40.30.10">
    <property type="entry name" value="Glutaredoxin"/>
    <property type="match status" value="1"/>
</dbReference>
<dbReference type="InterPro" id="IPR008928">
    <property type="entry name" value="6-hairpin_glycosidase_sf"/>
</dbReference>
<dbReference type="eggNOG" id="COG1331">
    <property type="taxonomic scope" value="Bacteria"/>
</dbReference>
<reference evidence="4" key="1">
    <citation type="journal article" date="2011" name="Proc. Natl. Acad. Sci. U.S.A.">
        <title>Genomic insights into the physiology and ecology of the marine filamentous cyanobacterium Lyngbya majuscula.</title>
        <authorList>
            <person name="Jones A.C."/>
            <person name="Monroe E.A."/>
            <person name="Podell S."/>
            <person name="Hess W.R."/>
            <person name="Klages S."/>
            <person name="Esquenazi E."/>
            <person name="Niessen S."/>
            <person name="Hoover H."/>
            <person name="Rothmann M."/>
            <person name="Lasken R.S."/>
            <person name="Yates J.R.III."/>
            <person name="Reinhardt R."/>
            <person name="Kube M."/>
            <person name="Burkart M.D."/>
            <person name="Allen E.E."/>
            <person name="Dorrestein P.C."/>
            <person name="Gerwick W.H."/>
            <person name="Gerwick L."/>
        </authorList>
    </citation>
    <scope>NUCLEOTIDE SEQUENCE [LARGE SCALE GENOMIC DNA]</scope>
    <source>
        <strain evidence="4">3L</strain>
    </source>
</reference>
<organism evidence="3 4">
    <name type="scientific">Moorena producens 3L</name>
    <dbReference type="NCBI Taxonomy" id="489825"/>
    <lineage>
        <taxon>Bacteria</taxon>
        <taxon>Bacillati</taxon>
        <taxon>Cyanobacteriota</taxon>
        <taxon>Cyanophyceae</taxon>
        <taxon>Coleofasciculales</taxon>
        <taxon>Coleofasciculaceae</taxon>
        <taxon>Moorena</taxon>
    </lineage>
</organism>
<accession>F4XQW5</accession>
<dbReference type="RefSeq" id="WP_008183212.1">
    <property type="nucleotide sequence ID" value="NZ_GL890874.1"/>
</dbReference>
<feature type="domain" description="Spermatogenesis-associated protein 20-like TRX" evidence="2">
    <location>
        <begin position="2"/>
        <end position="164"/>
    </location>
</feature>
<dbReference type="Proteomes" id="UP000003959">
    <property type="component" value="Unassembled WGS sequence"/>
</dbReference>
<feature type="region of interest" description="Disordered" evidence="1">
    <location>
        <begin position="515"/>
        <end position="554"/>
    </location>
</feature>
<proteinExistence type="predicted"/>
<gene>
    <name evidence="3" type="ORF">LYNGBM3L_56020</name>
</gene>
<dbReference type="HOGENOM" id="CLU_014051_4_1_3"/>
<evidence type="ECO:0000259" key="2">
    <source>
        <dbReference type="Pfam" id="PF03190"/>
    </source>
</evidence>
<dbReference type="PIRSF" id="PIRSF006402">
    <property type="entry name" value="UCP006402_thioredoxin"/>
    <property type="match status" value="1"/>
</dbReference>
<dbReference type="InterPro" id="IPR024705">
    <property type="entry name" value="Ssp411"/>
</dbReference>
<dbReference type="Pfam" id="PF03190">
    <property type="entry name" value="Thioredox_DsbH"/>
    <property type="match status" value="1"/>
</dbReference>
<dbReference type="AlphaFoldDB" id="F4XQW5"/>
<dbReference type="OrthoDB" id="9762614at2"/>
<name>F4XQW5_9CYAN</name>
<dbReference type="GO" id="GO:0005975">
    <property type="term" value="P:carbohydrate metabolic process"/>
    <property type="evidence" value="ECO:0007669"/>
    <property type="project" value="InterPro"/>
</dbReference>
<sequence length="729" mass="82051">MTNRLAQSQSLYLRKHAENPIDWWPWCEEALLTAKKQDRPIFLSIGYSSCHWCTVMEGEAFSNQAIAEYMNANFLPIKLDREERPDIDSIYMLALQMMTGQGGWPLNIFLTPDDLVPFYGGTYFPLEPRYGRPGFLQLLQSIRRFYDLEKGKLNTFKEDILGYLQQAAVLPESEQLGDDLLFIGGQVSVGVVNALNPGPRFPMIPYASMALRVTRFDWASEYNPEQACAKRGLDLAKGGIYDHVAGGFHRYTVDPTWTVPHFEKMLYDNGQIMEYLVDLWSAGIQEAAFKRAIAGTVQWLKREMTAPEGFFYAAQDADNFATPADTEPEEGAFYVWSYSELEQLLTPSELKAIEEEFTLTKEGNFEGKNVLQRRYPDQFSQNTEAALAKLFEARYGAKPNLLETFPPAKTNQEAKTRNWLGRIPPVTDTKMIVAWNSLMISGLGRGYSVFHEPDYWQLATVAAQFILNNQWVAGRFHRLNYDGQPAVLAQSEDYALFIKALLDLHQASLSVEHASPVKQPWPKGHATQTTVERSNLLPTNLQPTNLQPTNRQPTNLSPASWLEKAIKVQEEFDELLWSVDNGGYYNAATDPSDQLLVHERSYTDNATPSANGVAIANLVRLALLTEDLRYLDRAEQALKAFSSVLNTSPQSCPSIFTALDWYRNCTLIRAGADQLTSLICGYFPVSVYQLDTHLPDSVIGLVCQGLSCKPAATNTDQLLAQVRTSQTRA</sequence>
<dbReference type="InterPro" id="IPR036249">
    <property type="entry name" value="Thioredoxin-like_sf"/>
</dbReference>
<dbReference type="PANTHER" id="PTHR42899">
    <property type="entry name" value="SPERMATOGENESIS-ASSOCIATED PROTEIN 20"/>
    <property type="match status" value="1"/>
</dbReference>
<dbReference type="InterPro" id="IPR004879">
    <property type="entry name" value="Ssp411-like_TRX"/>
</dbReference>
<keyword evidence="4" id="KW-1185">Reference proteome</keyword>